<dbReference type="AlphaFoldDB" id="A0A7J8U514"/>
<keyword evidence="2" id="KW-1185">Reference proteome</keyword>
<proteinExistence type="predicted"/>
<gene>
    <name evidence="1" type="ORF">Goklo_013670</name>
</gene>
<evidence type="ECO:0000313" key="2">
    <source>
        <dbReference type="Proteomes" id="UP000593573"/>
    </source>
</evidence>
<dbReference type="Proteomes" id="UP000593573">
    <property type="component" value="Unassembled WGS sequence"/>
</dbReference>
<dbReference type="EMBL" id="JABFAB010000004">
    <property type="protein sequence ID" value="MBA0645586.1"/>
    <property type="molecule type" value="Genomic_DNA"/>
</dbReference>
<comment type="caution">
    <text evidence="1">The sequence shown here is derived from an EMBL/GenBank/DDBJ whole genome shotgun (WGS) entry which is preliminary data.</text>
</comment>
<evidence type="ECO:0000313" key="1">
    <source>
        <dbReference type="EMBL" id="MBA0645586.1"/>
    </source>
</evidence>
<accession>A0A7J8U514</accession>
<organism evidence="1 2">
    <name type="scientific">Gossypium klotzschianum</name>
    <dbReference type="NCBI Taxonomy" id="34286"/>
    <lineage>
        <taxon>Eukaryota</taxon>
        <taxon>Viridiplantae</taxon>
        <taxon>Streptophyta</taxon>
        <taxon>Embryophyta</taxon>
        <taxon>Tracheophyta</taxon>
        <taxon>Spermatophyta</taxon>
        <taxon>Magnoliopsida</taxon>
        <taxon>eudicotyledons</taxon>
        <taxon>Gunneridae</taxon>
        <taxon>Pentapetalae</taxon>
        <taxon>rosids</taxon>
        <taxon>malvids</taxon>
        <taxon>Malvales</taxon>
        <taxon>Malvaceae</taxon>
        <taxon>Malvoideae</taxon>
        <taxon>Gossypium</taxon>
    </lineage>
</organism>
<protein>
    <submittedName>
        <fullName evidence="1">Uncharacterized protein</fullName>
    </submittedName>
</protein>
<name>A0A7J8U514_9ROSI</name>
<sequence>MLCLGLITKDMEGPRVLDVILRSLKTLLMTAVIFSKLSVLKKNTGTRADSYMENQWEVQWPYCFIKRILPFGMVLFLLHPCVRYQRK</sequence>
<reference evidence="1 2" key="1">
    <citation type="journal article" date="2019" name="Genome Biol. Evol.">
        <title>Insights into the evolution of the New World diploid cottons (Gossypium, subgenus Houzingenia) based on genome sequencing.</title>
        <authorList>
            <person name="Grover C.E."/>
            <person name="Arick M.A. 2nd"/>
            <person name="Thrash A."/>
            <person name="Conover J.L."/>
            <person name="Sanders W.S."/>
            <person name="Peterson D.G."/>
            <person name="Frelichowski J.E."/>
            <person name="Scheffler J.A."/>
            <person name="Scheffler B.E."/>
            <person name="Wendel J.F."/>
        </authorList>
    </citation>
    <scope>NUCLEOTIDE SEQUENCE [LARGE SCALE GENOMIC DNA]</scope>
    <source>
        <strain evidence="1">57</strain>
        <tissue evidence="1">Leaf</tissue>
    </source>
</reference>